<dbReference type="SMART" id="SM00100">
    <property type="entry name" value="cNMP"/>
    <property type="match status" value="1"/>
</dbReference>
<dbReference type="EMBL" id="CP036422">
    <property type="protein sequence ID" value="QFU77158.1"/>
    <property type="molecule type" value="Genomic_DNA"/>
</dbReference>
<organism evidence="8 9">
    <name type="scientific">Halioglobus maricola</name>
    <dbReference type="NCBI Taxonomy" id="2601894"/>
    <lineage>
        <taxon>Bacteria</taxon>
        <taxon>Pseudomonadati</taxon>
        <taxon>Pseudomonadota</taxon>
        <taxon>Gammaproteobacteria</taxon>
        <taxon>Cellvibrionales</taxon>
        <taxon>Halieaceae</taxon>
        <taxon>Halioglobus</taxon>
    </lineage>
</organism>
<dbReference type="SUPFAM" id="SSF52091">
    <property type="entry name" value="SpoIIaa-like"/>
    <property type="match status" value="1"/>
</dbReference>
<evidence type="ECO:0000256" key="1">
    <source>
        <dbReference type="ARBA" id="ARBA00004141"/>
    </source>
</evidence>
<dbReference type="RefSeq" id="WP_153240304.1">
    <property type="nucleotide sequence ID" value="NZ_CP036422.1"/>
</dbReference>
<gene>
    <name evidence="8" type="ORF">EY643_16670</name>
</gene>
<dbReference type="PANTHER" id="PTHR43310:SF1">
    <property type="entry name" value="SULFATE TRANSPORTER YBAR-RELATED"/>
    <property type="match status" value="1"/>
</dbReference>
<dbReference type="KEGG" id="halc:EY643_16670"/>
<feature type="transmembrane region" description="Helical" evidence="5">
    <location>
        <begin position="355"/>
        <end position="375"/>
    </location>
</feature>
<dbReference type="PROSITE" id="PS50042">
    <property type="entry name" value="CNMP_BINDING_3"/>
    <property type="match status" value="1"/>
</dbReference>
<reference evidence="8 9" key="1">
    <citation type="submission" date="2019-02" db="EMBL/GenBank/DDBJ databases">
        <authorList>
            <person name="Li S.-H."/>
        </authorList>
    </citation>
    <scope>NUCLEOTIDE SEQUENCE [LARGE SCALE GENOMIC DNA]</scope>
    <source>
        <strain evidence="8 9">IMCC14385</strain>
    </source>
</reference>
<feature type="transmembrane region" description="Helical" evidence="5">
    <location>
        <begin position="382"/>
        <end position="400"/>
    </location>
</feature>
<keyword evidence="9" id="KW-1185">Reference proteome</keyword>
<name>A0A5P9NQL4_9GAMM</name>
<dbReference type="CDD" id="cd07042">
    <property type="entry name" value="STAS_SulP_like_sulfate_transporter"/>
    <property type="match status" value="1"/>
</dbReference>
<proteinExistence type="predicted"/>
<evidence type="ECO:0000256" key="2">
    <source>
        <dbReference type="ARBA" id="ARBA00022692"/>
    </source>
</evidence>
<dbReference type="OrthoDB" id="9771198at2"/>
<dbReference type="PANTHER" id="PTHR43310">
    <property type="entry name" value="SULFATE TRANSPORTER YBAR-RELATED"/>
    <property type="match status" value="1"/>
</dbReference>
<dbReference type="InterPro" id="IPR018490">
    <property type="entry name" value="cNMP-bd_dom_sf"/>
</dbReference>
<feature type="domain" description="Cyclic nucleotide-binding" evidence="6">
    <location>
        <begin position="609"/>
        <end position="712"/>
    </location>
</feature>
<comment type="subcellular location">
    <subcellularLocation>
        <location evidence="1">Membrane</location>
        <topology evidence="1">Multi-pass membrane protein</topology>
    </subcellularLocation>
</comment>
<dbReference type="InterPro" id="IPR052706">
    <property type="entry name" value="Membrane-Transporter-like"/>
</dbReference>
<accession>A0A5P9NQL4</accession>
<dbReference type="Pfam" id="PF00027">
    <property type="entry name" value="cNMP_binding"/>
    <property type="match status" value="1"/>
</dbReference>
<feature type="transmembrane region" description="Helical" evidence="5">
    <location>
        <begin position="412"/>
        <end position="443"/>
    </location>
</feature>
<dbReference type="InterPro" id="IPR002645">
    <property type="entry name" value="STAS_dom"/>
</dbReference>
<evidence type="ECO:0000256" key="5">
    <source>
        <dbReference type="SAM" id="Phobius"/>
    </source>
</evidence>
<evidence type="ECO:0000313" key="8">
    <source>
        <dbReference type="EMBL" id="QFU77158.1"/>
    </source>
</evidence>
<evidence type="ECO:0000256" key="4">
    <source>
        <dbReference type="ARBA" id="ARBA00023136"/>
    </source>
</evidence>
<keyword evidence="2 5" id="KW-0812">Transmembrane</keyword>
<dbReference type="CDD" id="cd00038">
    <property type="entry name" value="CAP_ED"/>
    <property type="match status" value="1"/>
</dbReference>
<protein>
    <submittedName>
        <fullName evidence="8">STAS domain-containing protein</fullName>
    </submittedName>
</protein>
<dbReference type="Pfam" id="PF00916">
    <property type="entry name" value="Sulfate_transp"/>
    <property type="match status" value="1"/>
</dbReference>
<evidence type="ECO:0000256" key="3">
    <source>
        <dbReference type="ARBA" id="ARBA00022989"/>
    </source>
</evidence>
<feature type="domain" description="STAS" evidence="7">
    <location>
        <begin position="479"/>
        <end position="588"/>
    </location>
</feature>
<feature type="transmembrane region" description="Helical" evidence="5">
    <location>
        <begin position="217"/>
        <end position="237"/>
    </location>
</feature>
<dbReference type="AlphaFoldDB" id="A0A5P9NQL4"/>
<feature type="transmembrane region" description="Helical" evidence="5">
    <location>
        <begin position="92"/>
        <end position="110"/>
    </location>
</feature>
<feature type="transmembrane region" description="Helical" evidence="5">
    <location>
        <begin position="285"/>
        <end position="305"/>
    </location>
</feature>
<dbReference type="PROSITE" id="PS50801">
    <property type="entry name" value="STAS"/>
    <property type="match status" value="1"/>
</dbReference>
<dbReference type="Gene3D" id="3.30.750.24">
    <property type="entry name" value="STAS domain"/>
    <property type="match status" value="1"/>
</dbReference>
<dbReference type="Pfam" id="PF01740">
    <property type="entry name" value="STAS"/>
    <property type="match status" value="1"/>
</dbReference>
<dbReference type="SUPFAM" id="SSF51206">
    <property type="entry name" value="cAMP-binding domain-like"/>
    <property type="match status" value="1"/>
</dbReference>
<feature type="transmembrane region" description="Helical" evidence="5">
    <location>
        <begin position="60"/>
        <end position="80"/>
    </location>
</feature>
<evidence type="ECO:0000313" key="9">
    <source>
        <dbReference type="Proteomes" id="UP000326287"/>
    </source>
</evidence>
<sequence length="747" mass="80548">MKQYINRNKAGFSLSPAFTEKLVSSLLAGLVSGLVALISCVSFAALIFNGQLADSVFVGINASVSTAVVAGSFITMLSVCRPVLALPDDDTVPILALMVTLVVASLPADLPASDLAATALASIALVALLTGLALTAIGLLRLGGLVRYLPHSVMGGYFAGAGLLMTLGGFKVATDLSLESVVEVSLLLEYESLMRWVPACVAALVFDQALRRFSGAIVMPAIFIALCLSFFAAAYGVGYTPSMLMAEGVLLGPFPEGEAKVINPVLFTSASDIHWNALFMHPGSFLTIIMLSAVSLMLTVSGLSLLQQRGVDINRELRVSGWANTLSGLTGGLTALPSMALSKLAMDVGAPPSRWVGIVAAALCAATLYGGLDVLAWLPKPVLAGLLIYLGWTFLQQWLLESRSQMPSLEYGVIWIIVGVVVLVGFLEGVVVGLLCAVVLFVVNYSRINVVRYSLTGAQLSSNVDRNQAEAAFLGEHGEQILVAKLQGYLFFGTSADLVARLDKWRQARERKPLRFLLFDFNEVNDMDASAANSFTRIAQEAAKTGFVLVMTGLSDSMMGQLRSSGFDYESMDCVEVMQDLDRGLEWCEEQVLSGQVVEQQEASLLNQFYDALGSWENVEILLSYFEQRRAVAGDILAREGEPSDELFLLETCSASVYLGTDLETMHRIRRASSGTVFGEVGFYLGTPRTASVIVDDGGELYVFTREEGERLNRDHPHIASQFHSFMLRLVTRRLQLTTSTLRVVLA</sequence>
<feature type="transmembrane region" description="Helical" evidence="5">
    <location>
        <begin position="193"/>
        <end position="210"/>
    </location>
</feature>
<feature type="transmembrane region" description="Helical" evidence="5">
    <location>
        <begin position="21"/>
        <end position="48"/>
    </location>
</feature>
<dbReference type="GO" id="GO:0016020">
    <property type="term" value="C:membrane"/>
    <property type="evidence" value="ECO:0007669"/>
    <property type="project" value="UniProtKB-SubCell"/>
</dbReference>
<dbReference type="InterPro" id="IPR011547">
    <property type="entry name" value="SLC26A/SulP_dom"/>
</dbReference>
<feature type="transmembrane region" description="Helical" evidence="5">
    <location>
        <begin position="152"/>
        <end position="173"/>
    </location>
</feature>
<dbReference type="InterPro" id="IPR000595">
    <property type="entry name" value="cNMP-bd_dom"/>
</dbReference>
<evidence type="ECO:0000259" key="6">
    <source>
        <dbReference type="PROSITE" id="PS50042"/>
    </source>
</evidence>
<keyword evidence="3 5" id="KW-1133">Transmembrane helix</keyword>
<dbReference type="Gene3D" id="2.60.120.10">
    <property type="entry name" value="Jelly Rolls"/>
    <property type="match status" value="1"/>
</dbReference>
<feature type="transmembrane region" description="Helical" evidence="5">
    <location>
        <begin position="317"/>
        <end position="335"/>
    </location>
</feature>
<evidence type="ECO:0000259" key="7">
    <source>
        <dbReference type="PROSITE" id="PS50801"/>
    </source>
</evidence>
<dbReference type="InterPro" id="IPR014710">
    <property type="entry name" value="RmlC-like_jellyroll"/>
</dbReference>
<feature type="transmembrane region" description="Helical" evidence="5">
    <location>
        <begin position="116"/>
        <end position="140"/>
    </location>
</feature>
<dbReference type="InterPro" id="IPR036513">
    <property type="entry name" value="STAS_dom_sf"/>
</dbReference>
<dbReference type="Proteomes" id="UP000326287">
    <property type="component" value="Chromosome"/>
</dbReference>
<keyword evidence="4 5" id="KW-0472">Membrane</keyword>